<organism evidence="3 4">
    <name type="scientific">Skeletonema marinoi</name>
    <dbReference type="NCBI Taxonomy" id="267567"/>
    <lineage>
        <taxon>Eukaryota</taxon>
        <taxon>Sar</taxon>
        <taxon>Stramenopiles</taxon>
        <taxon>Ochrophyta</taxon>
        <taxon>Bacillariophyta</taxon>
        <taxon>Coscinodiscophyceae</taxon>
        <taxon>Thalassiosirophycidae</taxon>
        <taxon>Thalassiosirales</taxon>
        <taxon>Skeletonemataceae</taxon>
        <taxon>Skeletonema</taxon>
        <taxon>Skeletonema marinoi-dohrnii complex</taxon>
    </lineage>
</organism>
<evidence type="ECO:0000313" key="4">
    <source>
        <dbReference type="Proteomes" id="UP001224775"/>
    </source>
</evidence>
<keyword evidence="4" id="KW-1185">Reference proteome</keyword>
<comment type="caution">
    <text evidence="3">The sequence shown here is derived from an EMBL/GenBank/DDBJ whole genome shotgun (WGS) entry which is preliminary data.</text>
</comment>
<protein>
    <submittedName>
        <fullName evidence="3">Uncharacterized protein</fullName>
    </submittedName>
</protein>
<feature type="signal peptide" evidence="2">
    <location>
        <begin position="1"/>
        <end position="40"/>
    </location>
</feature>
<sequence length="1023" mass="110810">INKQRSQHLMIRPTMTMKKHHSSTFLFLLLHSSTIVTTTAAPFGYQSDSSKSFEYSQKGWQNPGDLFDPSSFAGSVHYDARHHALFITGATFANSFDGVDAYLVHEEMNQLNDNKPNNDGFWWNDKETGLHPHMGDPGVPGYSPKKSDCFYAVMALPVDSTGNKPKLVHSRRFGTESIDEACSAMDILFSDEVTTGEYIHGFEQHSPDIGVPQQQPSPPAGISSPTYTAGGQSSEITNFPSSSPTSATYEPTNSDGQFDITSFPSSSPTSATYEPTESEDIGGGGTGFIGGGGRRNKDRSLQEMRSVRLLMAGHVESPNGQDGYTVNALPSNDKRDGAHVYAFAQQVDVRLPSGVLSDEVLDSNEDAKYEYILHEQADAFDPYNGINDSTTATNFPSSSPTSATYEPTNSDGQFDITSFPSSSPTSATYEPTNSDGQFDTLLSQFDGIVTSGVDARALLDDRLPTYLNAVYPVSLVSDPTTKKHYYVASLASRQVERNDELINNGLHVDPTIGAGASQRSWTDFVEMGSQQDTNDHFGGSSGRPNYGKDYMVVLKRSPLRAYSNTEQVLSSKGYDEKNIAMKQEWYQEYEPEGGVDVRPSGLLFAPSGDPTGKGDTLIMVGTTSGFGDAFGMAVASDGYQSQDSSSGLDLDGFIMKIRTDSGEFSGHSKFDPLSSTFINMHAHRIQSLPMKDDIVAGICSKPLQLSGNQEKMRHIYVVGSTESILPGIATGLRDNNFLSGHPVPNDGDDIYLTGMVNQGGIATDFSTEDSRGIPSTAHGGTDVFIASYKTIDGSRNFVRQVGSTRDDFPSRGDGGITADRLGNAILTGHTRGSIARKRDLAEYKYGDNGSYAAADIFVMSFDRATGNHVDIADDGAPAVTSPGQQKPEKMNKADAAIVGVVAIALCFMQDLNVMVEVRNSASGGWHGVYDDEQLQVIDFGMSTGYKDNVVEQSLFMEDDLKEIEEASIDHYEIGDIEDVSDEDLIKAYNDAMAVDIEPENPDLDFTMAGLGSQPVLDEDHQIT</sequence>
<gene>
    <name evidence="3" type="ORF">QTG54_001017</name>
</gene>
<feature type="region of interest" description="Disordered" evidence="1">
    <location>
        <begin position="203"/>
        <end position="297"/>
    </location>
</feature>
<feature type="non-terminal residue" evidence="3">
    <location>
        <position position="1023"/>
    </location>
</feature>
<accession>A0AAD8YMG5</accession>
<reference evidence="3" key="1">
    <citation type="submission" date="2023-06" db="EMBL/GenBank/DDBJ databases">
        <title>Survivors Of The Sea: Transcriptome response of Skeletonema marinoi to long-term dormancy.</title>
        <authorList>
            <person name="Pinder M.I.M."/>
            <person name="Kourtchenko O."/>
            <person name="Robertson E.K."/>
            <person name="Larsson T."/>
            <person name="Maumus F."/>
            <person name="Osuna-Cruz C.M."/>
            <person name="Vancaester E."/>
            <person name="Stenow R."/>
            <person name="Vandepoele K."/>
            <person name="Ploug H."/>
            <person name="Bruchert V."/>
            <person name="Godhe A."/>
            <person name="Topel M."/>
        </authorList>
    </citation>
    <scope>NUCLEOTIDE SEQUENCE</scope>
    <source>
        <strain evidence="3">R05AC</strain>
    </source>
</reference>
<feature type="region of interest" description="Disordered" evidence="1">
    <location>
        <begin position="391"/>
        <end position="413"/>
    </location>
</feature>
<evidence type="ECO:0000256" key="1">
    <source>
        <dbReference type="SAM" id="MobiDB-lite"/>
    </source>
</evidence>
<feature type="compositionally biased region" description="Polar residues" evidence="1">
    <location>
        <begin position="223"/>
        <end position="260"/>
    </location>
</feature>
<feature type="compositionally biased region" description="Low complexity" evidence="1">
    <location>
        <begin position="261"/>
        <end position="270"/>
    </location>
</feature>
<dbReference type="AlphaFoldDB" id="A0AAD8YMG5"/>
<dbReference type="EMBL" id="JATAAI010000001">
    <property type="protein sequence ID" value="KAK1749078.1"/>
    <property type="molecule type" value="Genomic_DNA"/>
</dbReference>
<name>A0AAD8YMG5_9STRA</name>
<evidence type="ECO:0000256" key="2">
    <source>
        <dbReference type="SAM" id="SignalP"/>
    </source>
</evidence>
<proteinExistence type="predicted"/>
<keyword evidence="2" id="KW-0732">Signal</keyword>
<evidence type="ECO:0000313" key="3">
    <source>
        <dbReference type="EMBL" id="KAK1749078.1"/>
    </source>
</evidence>
<feature type="compositionally biased region" description="Gly residues" evidence="1">
    <location>
        <begin position="281"/>
        <end position="293"/>
    </location>
</feature>
<feature type="chain" id="PRO_5042103394" evidence="2">
    <location>
        <begin position="41"/>
        <end position="1023"/>
    </location>
</feature>
<dbReference type="Proteomes" id="UP001224775">
    <property type="component" value="Unassembled WGS sequence"/>
</dbReference>